<reference evidence="1 2" key="1">
    <citation type="submission" date="2018-01" db="EMBL/GenBank/DDBJ databases">
        <authorList>
            <person name="Clerissi C."/>
        </authorList>
    </citation>
    <scope>NUCLEOTIDE SEQUENCE [LARGE SCALE GENOMIC DNA]</scope>
    <source>
        <strain evidence="1">Cupriavidus taiwanensis SWF 66322</strain>
    </source>
</reference>
<name>A0A9Q7XNH5_9BURK</name>
<evidence type="ECO:0000313" key="1">
    <source>
        <dbReference type="EMBL" id="SPD64593.1"/>
    </source>
</evidence>
<protein>
    <submittedName>
        <fullName evidence="1">Uncharacterized protein</fullName>
    </submittedName>
</protein>
<organism evidence="1 2">
    <name type="scientific">Cupriavidus taiwanensis</name>
    <dbReference type="NCBI Taxonomy" id="164546"/>
    <lineage>
        <taxon>Bacteria</taxon>
        <taxon>Pseudomonadati</taxon>
        <taxon>Pseudomonadota</taxon>
        <taxon>Betaproteobacteria</taxon>
        <taxon>Burkholderiales</taxon>
        <taxon>Burkholderiaceae</taxon>
        <taxon>Cupriavidus</taxon>
    </lineage>
</organism>
<dbReference type="EMBL" id="LT984813">
    <property type="protein sequence ID" value="SPD64593.1"/>
    <property type="molecule type" value="Genomic_DNA"/>
</dbReference>
<gene>
    <name evidence="1" type="ORF">CBM2636_11609</name>
</gene>
<dbReference type="Proteomes" id="UP000254259">
    <property type="component" value="Chromosome CBM2636"/>
</dbReference>
<accession>A0A9Q7XNH5</accession>
<sequence length="89" mass="10226">MLPACSRYRHQVLQPALVLFPRKVLARRTSPVLRFAPSFARHRATGKERRARIDSKEGAQRNKEFFEISCLIEKISLKSRSFAADNAAR</sequence>
<evidence type="ECO:0000313" key="2">
    <source>
        <dbReference type="Proteomes" id="UP000254259"/>
    </source>
</evidence>
<proteinExistence type="predicted"/>
<dbReference type="AlphaFoldDB" id="A0A9Q7XNH5"/>